<protein>
    <submittedName>
        <fullName evidence="2">Uncharacterized protein</fullName>
    </submittedName>
</protein>
<comment type="caution">
    <text evidence="2">The sequence shown here is derived from an EMBL/GenBank/DDBJ whole genome shotgun (WGS) entry which is preliminary data.</text>
</comment>
<feature type="region of interest" description="Disordered" evidence="1">
    <location>
        <begin position="1"/>
        <end position="24"/>
    </location>
</feature>
<feature type="region of interest" description="Disordered" evidence="1">
    <location>
        <begin position="50"/>
        <end position="69"/>
    </location>
</feature>
<dbReference type="HOGENOM" id="CLU_2777274_0_0_1"/>
<organism evidence="2 3">
    <name type="scientific">Rhizophagus irregularis (strain DAOM 197198w)</name>
    <name type="common">Glomus intraradices</name>
    <dbReference type="NCBI Taxonomy" id="1432141"/>
    <lineage>
        <taxon>Eukaryota</taxon>
        <taxon>Fungi</taxon>
        <taxon>Fungi incertae sedis</taxon>
        <taxon>Mucoromycota</taxon>
        <taxon>Glomeromycotina</taxon>
        <taxon>Glomeromycetes</taxon>
        <taxon>Glomerales</taxon>
        <taxon>Glomeraceae</taxon>
        <taxon>Rhizophagus</taxon>
    </lineage>
</organism>
<proteinExistence type="predicted"/>
<dbReference type="AlphaFoldDB" id="A0A015LE40"/>
<evidence type="ECO:0000256" key="1">
    <source>
        <dbReference type="SAM" id="MobiDB-lite"/>
    </source>
</evidence>
<evidence type="ECO:0000313" key="2">
    <source>
        <dbReference type="EMBL" id="EXX70816.1"/>
    </source>
</evidence>
<evidence type="ECO:0000313" key="3">
    <source>
        <dbReference type="Proteomes" id="UP000022910"/>
    </source>
</evidence>
<dbReference type="Proteomes" id="UP000022910">
    <property type="component" value="Unassembled WGS sequence"/>
</dbReference>
<sequence length="69" mass="7817">MAAAVVMMQSHETGQTEVGDEMQKSQTVVAGLGVERAERRCVEKKRCAEMQEPQRQLRLRTGRAIRDED</sequence>
<keyword evidence="3" id="KW-1185">Reference proteome</keyword>
<name>A0A015LE40_RHIIW</name>
<reference evidence="2 3" key="1">
    <citation type="submission" date="2014-02" db="EMBL/GenBank/DDBJ databases">
        <title>Single nucleus genome sequencing reveals high similarity among nuclei of an endomycorrhizal fungus.</title>
        <authorList>
            <person name="Lin K."/>
            <person name="Geurts R."/>
            <person name="Zhang Z."/>
            <person name="Limpens E."/>
            <person name="Saunders D.G."/>
            <person name="Mu D."/>
            <person name="Pang E."/>
            <person name="Cao H."/>
            <person name="Cha H."/>
            <person name="Lin T."/>
            <person name="Zhou Q."/>
            <person name="Shang Y."/>
            <person name="Li Y."/>
            <person name="Ivanov S."/>
            <person name="Sharma T."/>
            <person name="Velzen R.V."/>
            <person name="Ruijter N.D."/>
            <person name="Aanen D.K."/>
            <person name="Win J."/>
            <person name="Kamoun S."/>
            <person name="Bisseling T."/>
            <person name="Huang S."/>
        </authorList>
    </citation>
    <scope>NUCLEOTIDE SEQUENCE [LARGE SCALE GENOMIC DNA]</scope>
    <source>
        <strain evidence="3">DAOM197198w</strain>
    </source>
</reference>
<dbReference type="EMBL" id="JEMT01016428">
    <property type="protein sequence ID" value="EXX70816.1"/>
    <property type="molecule type" value="Genomic_DNA"/>
</dbReference>
<gene>
    <name evidence="2" type="ORF">RirG_084100</name>
</gene>
<accession>A0A015LE40</accession>